<keyword evidence="2" id="KW-1185">Reference proteome</keyword>
<dbReference type="EMBL" id="CAJVPW010024213">
    <property type="protein sequence ID" value="CAG8703994.1"/>
    <property type="molecule type" value="Genomic_DNA"/>
</dbReference>
<sequence length="70" mass="8152">LEELVNTPPVVFEDLVISKSQEKPVGTRNKNKRIMQRELSEFEHVKKCTRQYSTCYQIGHNCRTCPNVSN</sequence>
<protein>
    <submittedName>
        <fullName evidence="1">12284_t:CDS:1</fullName>
    </submittedName>
</protein>
<gene>
    <name evidence="1" type="ORF">SPELUC_LOCUS11421</name>
</gene>
<name>A0ACA9PF94_9GLOM</name>
<dbReference type="Proteomes" id="UP000789366">
    <property type="component" value="Unassembled WGS sequence"/>
</dbReference>
<comment type="caution">
    <text evidence="1">The sequence shown here is derived from an EMBL/GenBank/DDBJ whole genome shotgun (WGS) entry which is preliminary data.</text>
</comment>
<feature type="non-terminal residue" evidence="1">
    <location>
        <position position="1"/>
    </location>
</feature>
<evidence type="ECO:0000313" key="2">
    <source>
        <dbReference type="Proteomes" id="UP000789366"/>
    </source>
</evidence>
<reference evidence="1" key="1">
    <citation type="submission" date="2021-06" db="EMBL/GenBank/DDBJ databases">
        <authorList>
            <person name="Kallberg Y."/>
            <person name="Tangrot J."/>
            <person name="Rosling A."/>
        </authorList>
    </citation>
    <scope>NUCLEOTIDE SEQUENCE</scope>
    <source>
        <strain evidence="1">28 12/20/2015</strain>
    </source>
</reference>
<organism evidence="1 2">
    <name type="scientific">Cetraspora pellucida</name>
    <dbReference type="NCBI Taxonomy" id="1433469"/>
    <lineage>
        <taxon>Eukaryota</taxon>
        <taxon>Fungi</taxon>
        <taxon>Fungi incertae sedis</taxon>
        <taxon>Mucoromycota</taxon>
        <taxon>Glomeromycotina</taxon>
        <taxon>Glomeromycetes</taxon>
        <taxon>Diversisporales</taxon>
        <taxon>Gigasporaceae</taxon>
        <taxon>Cetraspora</taxon>
    </lineage>
</organism>
<evidence type="ECO:0000313" key="1">
    <source>
        <dbReference type="EMBL" id="CAG8703994.1"/>
    </source>
</evidence>
<proteinExistence type="predicted"/>
<accession>A0ACA9PF94</accession>